<dbReference type="PANTHER" id="PTHR18881:SF2">
    <property type="entry name" value="POLYAMINE-MODULATED FACTOR 1-BINDING PROTEIN 1"/>
    <property type="match status" value="1"/>
</dbReference>
<evidence type="ECO:0000256" key="1">
    <source>
        <dbReference type="SAM" id="MobiDB-lite"/>
    </source>
</evidence>
<dbReference type="PANTHER" id="PTHR18881">
    <property type="entry name" value="POLYAMINE-MODULATED FACTOR 1-BINDING PROTEIN 1-RELATED"/>
    <property type="match status" value="1"/>
</dbReference>
<feature type="compositionally biased region" description="Low complexity" evidence="1">
    <location>
        <begin position="12"/>
        <end position="21"/>
    </location>
</feature>
<accession>A0AAN7NFH3</accession>
<feature type="compositionally biased region" description="Low complexity" evidence="1">
    <location>
        <begin position="336"/>
        <end position="354"/>
    </location>
</feature>
<reference evidence="2 3" key="1">
    <citation type="journal article" date="2023" name="J. Hered.">
        <title>Chromosome-level genome of the wood stork (Mycteria americana) provides insight into avian chromosome evolution.</title>
        <authorList>
            <person name="Flamio R. Jr."/>
            <person name="Ramstad K.M."/>
        </authorList>
    </citation>
    <scope>NUCLEOTIDE SEQUENCE [LARGE SCALE GENOMIC DNA]</scope>
    <source>
        <strain evidence="2">JAX WOST 10</strain>
    </source>
</reference>
<feature type="region of interest" description="Disordered" evidence="1">
    <location>
        <begin position="238"/>
        <end position="356"/>
    </location>
</feature>
<comment type="caution">
    <text evidence="2">The sequence shown here is derived from an EMBL/GenBank/DDBJ whole genome shotgun (WGS) entry which is preliminary data.</text>
</comment>
<evidence type="ECO:0000313" key="3">
    <source>
        <dbReference type="Proteomes" id="UP001333110"/>
    </source>
</evidence>
<feature type="compositionally biased region" description="Basic residues" evidence="1">
    <location>
        <begin position="309"/>
        <end position="322"/>
    </location>
</feature>
<feature type="compositionally biased region" description="Polar residues" evidence="1">
    <location>
        <begin position="641"/>
        <end position="652"/>
    </location>
</feature>
<dbReference type="GO" id="GO:0007283">
    <property type="term" value="P:spermatogenesis"/>
    <property type="evidence" value="ECO:0007669"/>
    <property type="project" value="TreeGrafter"/>
</dbReference>
<dbReference type="SUPFAM" id="SSF57997">
    <property type="entry name" value="Tropomyosin"/>
    <property type="match status" value="1"/>
</dbReference>
<keyword evidence="3" id="KW-1185">Reference proteome</keyword>
<organism evidence="2 3">
    <name type="scientific">Mycteria americana</name>
    <name type="common">Wood stork</name>
    <dbReference type="NCBI Taxonomy" id="33587"/>
    <lineage>
        <taxon>Eukaryota</taxon>
        <taxon>Metazoa</taxon>
        <taxon>Chordata</taxon>
        <taxon>Craniata</taxon>
        <taxon>Vertebrata</taxon>
        <taxon>Euteleostomi</taxon>
        <taxon>Archelosauria</taxon>
        <taxon>Archosauria</taxon>
        <taxon>Dinosauria</taxon>
        <taxon>Saurischia</taxon>
        <taxon>Theropoda</taxon>
        <taxon>Coelurosauria</taxon>
        <taxon>Aves</taxon>
        <taxon>Neognathae</taxon>
        <taxon>Neoaves</taxon>
        <taxon>Aequornithes</taxon>
        <taxon>Ciconiiformes</taxon>
        <taxon>Ciconiidae</taxon>
        <taxon>Mycteria</taxon>
    </lineage>
</organism>
<proteinExistence type="predicted"/>
<evidence type="ECO:0000313" key="2">
    <source>
        <dbReference type="EMBL" id="KAK4814540.1"/>
    </source>
</evidence>
<dbReference type="Proteomes" id="UP001333110">
    <property type="component" value="Unassembled WGS sequence"/>
</dbReference>
<dbReference type="EMBL" id="JAUNZN010000011">
    <property type="protein sequence ID" value="KAK4814540.1"/>
    <property type="molecule type" value="Genomic_DNA"/>
</dbReference>
<sequence length="710" mass="76992">MWSTAPRRARRSSGGISGSRRPAQREAAVPSCPRGTAPSVAPLPAPLAPASGCRPAVCPAAGSGARARHEDGARGGQRQASVLEPRQAEPQACRDTQQQELEPAQVLASIQALQLDLDFCRGTNRERLVQLQQQERAVEQKHQDLVFLMQHYRAVMGKDQKDEAVQTEVTSYVATHSHSDTSYNILKERAEPLEQVSAGSPAATGPGPAGAGRQHVAVLLTQVVVGAEMMHCRQKRAAEERRYRAQDTQLGRAAVRSSAEEGGVGKEGASRATGRGLRGLEPAAGTLGSTLSGALVGSPGPARAGAHGLPRRQKAAARRHQTPKPWDGVGGGNAGQPPLSQAAQAPAQQLPAPSTLQRAEEQPCLCPGKGVQHEASCEVEAELQALQKEAASGKAEQAQSRELAARLQAELSQWQWKQQVTLEQALRHMHAAAHAEEKLQRSQEQLQALREQLGAQEEQSQGLWHSLARLQDELGATQAREQQSLQQLSGAKETIQGLQQEAASNRKHLAELLQRVQDMATLQAELAQAQQEKAKQEEKIAAYEEQRQQLHWELRKLQGSQEQSKQEAFSLQERLQELSSRAQRWQQLHRDSERALAMREEELVVCKVELAFLKEELSKAMEQVQDGHRQHHSPRAGTGWAPSTGNDRSWPTGQAEVGTGQGTAYCRSQATKGGGSGSGSSSSRAEHHAPLKPALFAPLLEVPQHETTML</sequence>
<gene>
    <name evidence="2" type="ORF">QYF61_023739</name>
</gene>
<dbReference type="InterPro" id="IPR037391">
    <property type="entry name" value="PMF1-bd"/>
</dbReference>
<evidence type="ECO:0008006" key="4">
    <source>
        <dbReference type="Google" id="ProtNLM"/>
    </source>
</evidence>
<dbReference type="AlphaFoldDB" id="A0AAN7NFH3"/>
<name>A0AAN7NFH3_MYCAM</name>
<protein>
    <recommendedName>
        <fullName evidence="4">Polyamine-modulated factor 1-binding protein 1</fullName>
    </recommendedName>
</protein>
<feature type="region of interest" description="Disordered" evidence="1">
    <location>
        <begin position="623"/>
        <end position="688"/>
    </location>
</feature>
<feature type="region of interest" description="Disordered" evidence="1">
    <location>
        <begin position="1"/>
        <end position="98"/>
    </location>
</feature>